<keyword evidence="5 14" id="KW-0812">Transmembrane</keyword>
<keyword evidence="10 16" id="KW-0675">Receptor</keyword>
<name>M9UW22_LATCH</name>
<evidence type="ECO:0000256" key="9">
    <source>
        <dbReference type="ARBA" id="ARBA00023157"/>
    </source>
</evidence>
<protein>
    <recommendedName>
        <fullName evidence="2">Gonadotropin-releasing hormone receptor</fullName>
    </recommendedName>
    <alternativeName>
        <fullName evidence="13">Type II GnRH receptor</fullName>
    </alternativeName>
</protein>
<evidence type="ECO:0000256" key="1">
    <source>
        <dbReference type="ARBA" id="ARBA00004651"/>
    </source>
</evidence>
<evidence type="ECO:0000256" key="13">
    <source>
        <dbReference type="ARBA" id="ARBA00082552"/>
    </source>
</evidence>
<evidence type="ECO:0000256" key="12">
    <source>
        <dbReference type="ARBA" id="ARBA00023224"/>
    </source>
</evidence>
<keyword evidence="8 14" id="KW-0472">Membrane</keyword>
<dbReference type="GO" id="GO:0005886">
    <property type="term" value="C:plasma membrane"/>
    <property type="evidence" value="ECO:0007669"/>
    <property type="project" value="UniProtKB-SubCell"/>
</dbReference>
<evidence type="ECO:0000256" key="14">
    <source>
        <dbReference type="SAM" id="Phobius"/>
    </source>
</evidence>
<feature type="transmembrane region" description="Helical" evidence="14">
    <location>
        <begin position="132"/>
        <end position="152"/>
    </location>
</feature>
<gene>
    <name evidence="16" type="primary">GNRHR3</name>
    <name evidence="16" type="synonym">II</name>
</gene>
<dbReference type="SUPFAM" id="SSF81321">
    <property type="entry name" value="Family A G protein-coupled receptor-like"/>
    <property type="match status" value="1"/>
</dbReference>
<evidence type="ECO:0000256" key="3">
    <source>
        <dbReference type="ARBA" id="ARBA00022475"/>
    </source>
</evidence>
<evidence type="ECO:0000256" key="2">
    <source>
        <dbReference type="ARBA" id="ARBA00016040"/>
    </source>
</evidence>
<feature type="transmembrane region" description="Helical" evidence="14">
    <location>
        <begin position="331"/>
        <end position="351"/>
    </location>
</feature>
<proteinExistence type="evidence at transcript level"/>
<dbReference type="Gene3D" id="1.20.1070.10">
    <property type="entry name" value="Rhodopsin 7-helix transmembrane proteins"/>
    <property type="match status" value="1"/>
</dbReference>
<evidence type="ECO:0000256" key="8">
    <source>
        <dbReference type="ARBA" id="ARBA00023136"/>
    </source>
</evidence>
<accession>M9UW22</accession>
<dbReference type="AlphaFoldDB" id="M9UW22"/>
<feature type="transmembrane region" description="Helical" evidence="14">
    <location>
        <begin position="60"/>
        <end position="81"/>
    </location>
</feature>
<keyword evidence="9" id="KW-1015">Disulfide bond</keyword>
<dbReference type="KEGG" id="lcm:102346610"/>
<keyword evidence="7" id="KW-0297">G-protein coupled receptor</keyword>
<dbReference type="GO" id="GO:0042277">
    <property type="term" value="F:peptide binding"/>
    <property type="evidence" value="ECO:0007669"/>
    <property type="project" value="TreeGrafter"/>
</dbReference>
<dbReference type="InterPro" id="IPR001658">
    <property type="entry name" value="GphnRH_fam_rcpt"/>
</dbReference>
<feature type="transmembrane region" description="Helical" evidence="14">
    <location>
        <begin position="293"/>
        <end position="315"/>
    </location>
</feature>
<evidence type="ECO:0000256" key="6">
    <source>
        <dbReference type="ARBA" id="ARBA00022989"/>
    </source>
</evidence>
<organism evidence="16">
    <name type="scientific">Latimeria chalumnae</name>
    <name type="common">Coelacanth</name>
    <dbReference type="NCBI Taxonomy" id="7897"/>
    <lineage>
        <taxon>Eukaryota</taxon>
        <taxon>Metazoa</taxon>
        <taxon>Chordata</taxon>
        <taxon>Craniata</taxon>
        <taxon>Vertebrata</taxon>
        <taxon>Euteleostomi</taxon>
        <taxon>Coelacanthiformes</taxon>
        <taxon>Coelacanthidae</taxon>
        <taxon>Latimeria</taxon>
    </lineage>
</organism>
<comment type="subcellular location">
    <subcellularLocation>
        <location evidence="1">Cell membrane</location>
        <topology evidence="1">Multi-pass membrane protein</topology>
    </subcellularLocation>
</comment>
<evidence type="ECO:0000256" key="10">
    <source>
        <dbReference type="ARBA" id="ARBA00023170"/>
    </source>
</evidence>
<evidence type="ECO:0000256" key="11">
    <source>
        <dbReference type="ARBA" id="ARBA00023180"/>
    </source>
</evidence>
<keyword evidence="11" id="KW-0325">Glycoprotein</keyword>
<keyword evidence="6 14" id="KW-1133">Transmembrane helix</keyword>
<dbReference type="GO" id="GO:0004930">
    <property type="term" value="F:G protein-coupled receptor activity"/>
    <property type="evidence" value="ECO:0007669"/>
    <property type="project" value="UniProtKB-KW"/>
</dbReference>
<dbReference type="CDD" id="cd15383">
    <property type="entry name" value="7tmA_GnRHR_vertebrate"/>
    <property type="match status" value="1"/>
</dbReference>
<evidence type="ECO:0000256" key="5">
    <source>
        <dbReference type="ARBA" id="ARBA00022692"/>
    </source>
</evidence>
<keyword evidence="3" id="KW-1003">Cell membrane</keyword>
<dbReference type="GO" id="GO:0016500">
    <property type="term" value="F:protein-hormone receptor activity"/>
    <property type="evidence" value="ECO:0007669"/>
    <property type="project" value="InterPro"/>
</dbReference>
<evidence type="ECO:0000256" key="7">
    <source>
        <dbReference type="ARBA" id="ARBA00023040"/>
    </source>
</evidence>
<dbReference type="PROSITE" id="PS50262">
    <property type="entry name" value="G_PROTEIN_RECEP_F1_2"/>
    <property type="match status" value="1"/>
</dbReference>
<dbReference type="PANTHER" id="PTHR24241:SF22">
    <property type="entry name" value="GONADOTROPIN-RELEASING HORMONE RECEPTOR"/>
    <property type="match status" value="1"/>
</dbReference>
<dbReference type="EMBL" id="KC478554">
    <property type="protein sequence ID" value="AGJ70273.1"/>
    <property type="molecule type" value="mRNA"/>
</dbReference>
<dbReference type="InterPro" id="IPR017452">
    <property type="entry name" value="GPCR_Rhodpsn_7TM"/>
</dbReference>
<feature type="transmembrane region" description="Helical" evidence="14">
    <location>
        <begin position="173"/>
        <end position="201"/>
    </location>
</feature>
<dbReference type="InterPro" id="IPR000276">
    <property type="entry name" value="GPCR_Rhodpsn"/>
</dbReference>
<feature type="transmembrane region" description="Helical" evidence="14">
    <location>
        <begin position="230"/>
        <end position="254"/>
    </location>
</feature>
<dbReference type="PRINTS" id="PR00237">
    <property type="entry name" value="GPCRRHODOPSN"/>
</dbReference>
<dbReference type="FunFam" id="1.20.1070.10:FF:000199">
    <property type="entry name" value="Gonadotropin-releasing hormone II receptor"/>
    <property type="match status" value="1"/>
</dbReference>
<dbReference type="OrthoDB" id="6022667at2759"/>
<feature type="transmembrane region" description="Helical" evidence="14">
    <location>
        <begin position="93"/>
        <end position="112"/>
    </location>
</feature>
<evidence type="ECO:0000256" key="4">
    <source>
        <dbReference type="ARBA" id="ARBA00022553"/>
    </source>
</evidence>
<dbReference type="PANTHER" id="PTHR24241">
    <property type="entry name" value="NEUROPEPTIDE RECEPTOR-RELATED G-PROTEIN COUPLED RECEPTOR"/>
    <property type="match status" value="1"/>
</dbReference>
<dbReference type="PRINTS" id="PR00529">
    <property type="entry name" value="GNADOTRPHINR"/>
</dbReference>
<dbReference type="Pfam" id="PF00001">
    <property type="entry name" value="7tm_1"/>
    <property type="match status" value="1"/>
</dbReference>
<keyword evidence="12" id="KW-0807">Transducer</keyword>
<dbReference type="GO" id="GO:0032870">
    <property type="term" value="P:cellular response to hormone stimulus"/>
    <property type="evidence" value="ECO:0007669"/>
    <property type="project" value="TreeGrafter"/>
</dbReference>
<reference evidence="16" key="1">
    <citation type="submission" date="2013-01" db="EMBL/GenBank/DDBJ databases">
        <title>Gonadotropin-releasing hormones and their receptors in the coelacanth.</title>
        <authorList>
            <person name="Ikemoto T."/>
            <person name="Park M.K."/>
        </authorList>
    </citation>
    <scope>NUCLEOTIDE SEQUENCE</scope>
</reference>
<keyword evidence="4" id="KW-0597">Phosphoprotein</keyword>
<evidence type="ECO:0000313" key="16">
    <source>
        <dbReference type="EMBL" id="AGJ70273.1"/>
    </source>
</evidence>
<sequence length="427" mass="48586">MNFSFHGVIEESTNPALGGTHLANVSCFKVMKEAIPSINTSSPEEIFILPTFSTAAKVRVAITFLLFLSSACFNLAVLWTVSQKCRRKSHVKVLIMNLAVADLLVTFIVMPLDASWNITVQWYGGDLSCRILMFLKLAAMYSSAFVTAVISIDRHSAILNPLGIADANKKNKIMLCMAWVLSVLLAIPQLVCPPCVLQFFVFHMVSRSQPVYFIQCATVGSFQEHWQETLYNMFTFTCLFLLPLLIMVFCYSRILLEISRKMKKACISSKEIDLRRSYNNIPKARMRTLKMSIIIVLTFIVCWTPYYLLGIWYWFSPEMLTREKVPESLSHILFIFGLFNACLDPLIYGLFTVQFRRACRCAKAVRDKDAASLMTSSFRFSTSTTHAKRAGPRVPVGRIRYEMKALRSSTKEINCDLCKRNIAENFM</sequence>
<feature type="domain" description="G-protein coupled receptors family 1 profile" evidence="15">
    <location>
        <begin position="73"/>
        <end position="348"/>
    </location>
</feature>
<evidence type="ECO:0000259" key="15">
    <source>
        <dbReference type="PROSITE" id="PS50262"/>
    </source>
</evidence>